<keyword evidence="2" id="KW-0472">Membrane</keyword>
<keyword evidence="2" id="KW-0812">Transmembrane</keyword>
<sequence length="288" mass="32029">MFRSTTINTSLRLPPNILLPNHPFPAPPVVCAYVCLSVCLSVCVPAFLSPSRMHADEKRGGSIHLPSPTAGGGASPCCDSAICCDLDTLFLALPLRGAPFPPFSPIFFPRHNRGAERPRRRVPAKVDEYKKSGIRPPPPPPPLPSPLRSHPTSPSAAESFFFPILFSSPPLRTPSSGKQTNKKKKKKTVFPHPFIFFSSLTHQPPIYLFIFSSFGQSLRRLTKGLHYLCVCVVLFLFFLVLFSVLLIFLILTFFSPFHVPYPLGFHQICLFLLFFSGIIYCIIYSSPP</sequence>
<proteinExistence type="predicted"/>
<keyword evidence="2" id="KW-1133">Transmembrane helix</keyword>
<feature type="transmembrane region" description="Helical" evidence="2">
    <location>
        <begin position="263"/>
        <end position="283"/>
    </location>
</feature>
<evidence type="ECO:0000313" key="3">
    <source>
        <dbReference type="EMBL" id="ESS70570.1"/>
    </source>
</evidence>
<name>V5BBE6_TRYCR</name>
<comment type="caution">
    <text evidence="3">The sequence shown here is derived from an EMBL/GenBank/DDBJ whole genome shotgun (WGS) entry which is preliminary data.</text>
</comment>
<dbReference type="AlphaFoldDB" id="V5BBE6"/>
<evidence type="ECO:0000313" key="4">
    <source>
        <dbReference type="Proteomes" id="UP000017861"/>
    </source>
</evidence>
<evidence type="ECO:0000256" key="2">
    <source>
        <dbReference type="SAM" id="Phobius"/>
    </source>
</evidence>
<feature type="region of interest" description="Disordered" evidence="1">
    <location>
        <begin position="114"/>
        <end position="154"/>
    </location>
</feature>
<feature type="compositionally biased region" description="Pro residues" evidence="1">
    <location>
        <begin position="135"/>
        <end position="145"/>
    </location>
</feature>
<dbReference type="EMBL" id="AYLP01000004">
    <property type="protein sequence ID" value="ESS70570.1"/>
    <property type="molecule type" value="Genomic_DNA"/>
</dbReference>
<gene>
    <name evidence="3" type="ORF">TCDM_00715</name>
</gene>
<evidence type="ECO:0000256" key="1">
    <source>
        <dbReference type="SAM" id="MobiDB-lite"/>
    </source>
</evidence>
<protein>
    <submittedName>
        <fullName evidence="3">Uncharacterized protein</fullName>
    </submittedName>
</protein>
<dbReference type="VEuPathDB" id="TriTrypDB:TCDM_00715"/>
<dbReference type="Proteomes" id="UP000017861">
    <property type="component" value="Unassembled WGS sequence"/>
</dbReference>
<reference evidence="3 4" key="1">
    <citation type="journal article" date="2014" name="Genome Announc.">
        <title>Trypanosoma cruzi Clone Dm28c Draft Genome Sequence.</title>
        <authorList>
            <person name="Grisard E.C."/>
            <person name="Teixeira S.M."/>
            <person name="de Almeida L.G."/>
            <person name="Stoco P.H."/>
            <person name="Gerber A.L."/>
            <person name="Talavera-Lopez C."/>
            <person name="Lima O.C."/>
            <person name="Andersson B."/>
            <person name="de Vasconcelos A.T."/>
        </authorList>
    </citation>
    <scope>NUCLEOTIDE SEQUENCE [LARGE SCALE GENOMIC DNA]</scope>
    <source>
        <strain evidence="3 4">Dm28c</strain>
    </source>
</reference>
<feature type="transmembrane region" description="Helical" evidence="2">
    <location>
        <begin position="225"/>
        <end position="251"/>
    </location>
</feature>
<accession>V5BBE6</accession>
<organism evidence="3 4">
    <name type="scientific">Trypanosoma cruzi Dm28c</name>
    <dbReference type="NCBI Taxonomy" id="1416333"/>
    <lineage>
        <taxon>Eukaryota</taxon>
        <taxon>Discoba</taxon>
        <taxon>Euglenozoa</taxon>
        <taxon>Kinetoplastea</taxon>
        <taxon>Metakinetoplastina</taxon>
        <taxon>Trypanosomatida</taxon>
        <taxon>Trypanosomatidae</taxon>
        <taxon>Trypanosoma</taxon>
        <taxon>Schizotrypanum</taxon>
    </lineage>
</organism>